<dbReference type="EMBL" id="QFYR01000005">
    <property type="protein sequence ID" value="RAK50875.1"/>
    <property type="molecule type" value="Genomic_DNA"/>
</dbReference>
<name>A0A328A8R4_9CAUL</name>
<feature type="compositionally biased region" description="Low complexity" evidence="1">
    <location>
        <begin position="32"/>
        <end position="46"/>
    </location>
</feature>
<evidence type="ECO:0000256" key="2">
    <source>
        <dbReference type="SAM" id="Phobius"/>
    </source>
</evidence>
<accession>A0A328A8R4</accession>
<keyword evidence="4" id="KW-1185">Reference proteome</keyword>
<comment type="caution">
    <text evidence="3">The sequence shown here is derived from an EMBL/GenBank/DDBJ whole genome shotgun (WGS) entry which is preliminary data.</text>
</comment>
<evidence type="ECO:0000256" key="1">
    <source>
        <dbReference type="SAM" id="MobiDB-lite"/>
    </source>
</evidence>
<feature type="region of interest" description="Disordered" evidence="1">
    <location>
        <begin position="20"/>
        <end position="46"/>
    </location>
</feature>
<organism evidence="3 4">
    <name type="scientific">Phenylobacterium deserti</name>
    <dbReference type="NCBI Taxonomy" id="1914756"/>
    <lineage>
        <taxon>Bacteria</taxon>
        <taxon>Pseudomonadati</taxon>
        <taxon>Pseudomonadota</taxon>
        <taxon>Alphaproteobacteria</taxon>
        <taxon>Caulobacterales</taxon>
        <taxon>Caulobacteraceae</taxon>
        <taxon>Phenylobacterium</taxon>
    </lineage>
</organism>
<dbReference type="AlphaFoldDB" id="A0A328A8R4"/>
<evidence type="ECO:0000313" key="4">
    <source>
        <dbReference type="Proteomes" id="UP000249725"/>
    </source>
</evidence>
<protein>
    <submittedName>
        <fullName evidence="3">Uncharacterized protein</fullName>
    </submittedName>
</protein>
<dbReference type="Proteomes" id="UP000249725">
    <property type="component" value="Unassembled WGS sequence"/>
</dbReference>
<keyword evidence="2" id="KW-1133">Transmembrane helix</keyword>
<keyword evidence="2" id="KW-0472">Membrane</keyword>
<keyword evidence="2" id="KW-0812">Transmembrane</keyword>
<feature type="transmembrane region" description="Helical" evidence="2">
    <location>
        <begin position="42"/>
        <end position="66"/>
    </location>
</feature>
<reference evidence="4" key="1">
    <citation type="submission" date="2018-05" db="EMBL/GenBank/DDBJ databases">
        <authorList>
            <person name="Li X."/>
        </authorList>
    </citation>
    <scope>NUCLEOTIDE SEQUENCE [LARGE SCALE GENOMIC DNA]</scope>
    <source>
        <strain evidence="4">YIM 73061</strain>
    </source>
</reference>
<evidence type="ECO:0000313" key="3">
    <source>
        <dbReference type="EMBL" id="RAK50875.1"/>
    </source>
</evidence>
<gene>
    <name evidence="3" type="ORF">DJ018_17025</name>
</gene>
<sequence>MPIVALLMSAVAALFVHSENGARRDGPPPASAPAAPTQAHGAPAPGLAASVPAAVAALSMLGLVGATRLRRPKKRSDD</sequence>
<proteinExistence type="predicted"/>